<evidence type="ECO:0000313" key="3">
    <source>
        <dbReference type="Proteomes" id="UP000317998"/>
    </source>
</evidence>
<dbReference type="AlphaFoldDB" id="A0A542YL13"/>
<accession>A0A542YL13</accession>
<keyword evidence="3" id="KW-1185">Reference proteome</keyword>
<protein>
    <submittedName>
        <fullName evidence="2">Uncharacterized protein</fullName>
    </submittedName>
</protein>
<organism evidence="2 3">
    <name type="scientific">Homoserinimonas aerilata</name>
    <dbReference type="NCBI Taxonomy" id="1162970"/>
    <lineage>
        <taxon>Bacteria</taxon>
        <taxon>Bacillati</taxon>
        <taxon>Actinomycetota</taxon>
        <taxon>Actinomycetes</taxon>
        <taxon>Micrococcales</taxon>
        <taxon>Microbacteriaceae</taxon>
        <taxon>Homoserinimonas</taxon>
    </lineage>
</organism>
<comment type="caution">
    <text evidence="2">The sequence shown here is derived from an EMBL/GenBank/DDBJ whole genome shotgun (WGS) entry which is preliminary data.</text>
</comment>
<dbReference type="Proteomes" id="UP000317998">
    <property type="component" value="Unassembled WGS sequence"/>
</dbReference>
<evidence type="ECO:0000313" key="2">
    <source>
        <dbReference type="EMBL" id="TQL48780.1"/>
    </source>
</evidence>
<gene>
    <name evidence="2" type="ORF">FB562_1886</name>
</gene>
<feature type="region of interest" description="Disordered" evidence="1">
    <location>
        <begin position="57"/>
        <end position="79"/>
    </location>
</feature>
<name>A0A542YL13_9MICO</name>
<feature type="compositionally biased region" description="Basic and acidic residues" evidence="1">
    <location>
        <begin position="67"/>
        <end position="79"/>
    </location>
</feature>
<proteinExistence type="predicted"/>
<sequence length="79" mass="8413">MSDPGETLLASRIGPSPSEAAAILKQRSEALMKRADASPAGSAQRAELAAEARALRTRVTTPAWQSSDERARLLARPNE</sequence>
<evidence type="ECO:0000256" key="1">
    <source>
        <dbReference type="SAM" id="MobiDB-lite"/>
    </source>
</evidence>
<dbReference type="RefSeq" id="WP_141880854.1">
    <property type="nucleotide sequence ID" value="NZ_VFOM01000001.1"/>
</dbReference>
<reference evidence="2 3" key="1">
    <citation type="submission" date="2019-06" db="EMBL/GenBank/DDBJ databases">
        <title>Sequencing the genomes of 1000 actinobacteria strains.</title>
        <authorList>
            <person name="Klenk H.-P."/>
        </authorList>
    </citation>
    <scope>NUCLEOTIDE SEQUENCE [LARGE SCALE GENOMIC DNA]</scope>
    <source>
        <strain evidence="2 3">DSM 26477</strain>
    </source>
</reference>
<dbReference type="EMBL" id="VFOM01000001">
    <property type="protein sequence ID" value="TQL48780.1"/>
    <property type="molecule type" value="Genomic_DNA"/>
</dbReference>